<name>A0ACC1MAB1_9FUNG</name>
<protein>
    <submittedName>
        <fullName evidence="1">Uncharacterized protein</fullName>
    </submittedName>
</protein>
<evidence type="ECO:0000313" key="2">
    <source>
        <dbReference type="Proteomes" id="UP001139981"/>
    </source>
</evidence>
<reference evidence="1" key="1">
    <citation type="submission" date="2022-07" db="EMBL/GenBank/DDBJ databases">
        <title>Phylogenomic reconstructions and comparative analyses of Kickxellomycotina fungi.</title>
        <authorList>
            <person name="Reynolds N.K."/>
            <person name="Stajich J.E."/>
            <person name="Barry K."/>
            <person name="Grigoriev I.V."/>
            <person name="Crous P."/>
            <person name="Smith M.E."/>
        </authorList>
    </citation>
    <scope>NUCLEOTIDE SEQUENCE</scope>
    <source>
        <strain evidence="1">CBS 190363</strain>
    </source>
</reference>
<dbReference type="Proteomes" id="UP001139981">
    <property type="component" value="Unassembled WGS sequence"/>
</dbReference>
<organism evidence="1 2">
    <name type="scientific">Coemansia aciculifera</name>
    <dbReference type="NCBI Taxonomy" id="417176"/>
    <lineage>
        <taxon>Eukaryota</taxon>
        <taxon>Fungi</taxon>
        <taxon>Fungi incertae sedis</taxon>
        <taxon>Zoopagomycota</taxon>
        <taxon>Kickxellomycotina</taxon>
        <taxon>Kickxellomycetes</taxon>
        <taxon>Kickxellales</taxon>
        <taxon>Kickxellaceae</taxon>
        <taxon>Coemansia</taxon>
    </lineage>
</organism>
<proteinExistence type="predicted"/>
<sequence length="262" mass="29695">MDSTQRQPLPRLWTLAERRALFQYTRALQVYRHTEPDWALVGARLGRDARSCKFLASYMIRSWIRHSGLLSSVGSKKALSVDAGVTAKQLLRGMAGEEGETAEWLRRLAVPPEPALLAKPMSRHSSSPRKKGRRGDVGKPHAKWSGMDVELMLDLYPMLRPVETRDMSPLIEKIGCTLPSIRTRKSSLMAKLDKPQCKPLTVSELDAVRAAVGHVSADKLAWKDLRSVLPGRSFCEVYFLLERFRDELYQYEKLAGRNLVKH</sequence>
<gene>
    <name evidence="1" type="ORF">IWW38_000618</name>
</gene>
<evidence type="ECO:0000313" key="1">
    <source>
        <dbReference type="EMBL" id="KAJ2900274.1"/>
    </source>
</evidence>
<dbReference type="EMBL" id="JANBVB010000008">
    <property type="protein sequence ID" value="KAJ2900274.1"/>
    <property type="molecule type" value="Genomic_DNA"/>
</dbReference>
<comment type="caution">
    <text evidence="1">The sequence shown here is derived from an EMBL/GenBank/DDBJ whole genome shotgun (WGS) entry which is preliminary data.</text>
</comment>
<keyword evidence="2" id="KW-1185">Reference proteome</keyword>
<accession>A0ACC1MAB1</accession>